<evidence type="ECO:0000256" key="2">
    <source>
        <dbReference type="ARBA" id="ARBA00022741"/>
    </source>
</evidence>
<keyword evidence="3 5" id="KW-0067">ATP-binding</keyword>
<keyword evidence="2" id="KW-0547">Nucleotide-binding</keyword>
<evidence type="ECO:0000259" key="4">
    <source>
        <dbReference type="PROSITE" id="PS50893"/>
    </source>
</evidence>
<dbReference type="InterPro" id="IPR003593">
    <property type="entry name" value="AAA+_ATPase"/>
</dbReference>
<comment type="caution">
    <text evidence="5">The sequence shown here is derived from an EMBL/GenBank/DDBJ whole genome shotgun (WGS) entry which is preliminary data.</text>
</comment>
<dbReference type="SUPFAM" id="SSF52540">
    <property type="entry name" value="P-loop containing nucleoside triphosphate hydrolases"/>
    <property type="match status" value="1"/>
</dbReference>
<dbReference type="EMBL" id="NPDX01000001">
    <property type="protein sequence ID" value="PJZ85189.1"/>
    <property type="molecule type" value="Genomic_DNA"/>
</dbReference>
<dbReference type="InterPro" id="IPR017871">
    <property type="entry name" value="ABC_transporter-like_CS"/>
</dbReference>
<dbReference type="RefSeq" id="WP_100742101.1">
    <property type="nucleotide sequence ID" value="NZ_NPDW01000001.1"/>
</dbReference>
<evidence type="ECO:0000256" key="1">
    <source>
        <dbReference type="ARBA" id="ARBA00022448"/>
    </source>
</evidence>
<reference evidence="5 6" key="1">
    <citation type="submission" date="2017-07" db="EMBL/GenBank/DDBJ databases">
        <title>Leptospira spp. isolated from tropical soils.</title>
        <authorList>
            <person name="Thibeaux R."/>
            <person name="Iraola G."/>
            <person name="Ferres I."/>
            <person name="Bierque E."/>
            <person name="Girault D."/>
            <person name="Soupe-Gilbert M.-E."/>
            <person name="Picardeau M."/>
            <person name="Goarant C."/>
        </authorList>
    </citation>
    <scope>NUCLEOTIDE SEQUENCE [LARGE SCALE GENOMIC DNA]</scope>
    <source>
        <strain evidence="5 6">FH2-B-A1</strain>
    </source>
</reference>
<dbReference type="OrthoDB" id="9784332at2"/>
<dbReference type="PROSITE" id="PS00211">
    <property type="entry name" value="ABC_TRANSPORTER_1"/>
    <property type="match status" value="1"/>
</dbReference>
<protein>
    <submittedName>
        <fullName evidence="5">Polyamine ABC transporter ATP-binding protein</fullName>
    </submittedName>
</protein>
<evidence type="ECO:0000313" key="5">
    <source>
        <dbReference type="EMBL" id="PJZ85189.1"/>
    </source>
</evidence>
<feature type="domain" description="ABC transporter" evidence="4">
    <location>
        <begin position="7"/>
        <end position="245"/>
    </location>
</feature>
<dbReference type="SMART" id="SM00382">
    <property type="entry name" value="AAA"/>
    <property type="match status" value="1"/>
</dbReference>
<dbReference type="InterPro" id="IPR027417">
    <property type="entry name" value="P-loop_NTPase"/>
</dbReference>
<dbReference type="GO" id="GO:0005524">
    <property type="term" value="F:ATP binding"/>
    <property type="evidence" value="ECO:0007669"/>
    <property type="project" value="UniProtKB-KW"/>
</dbReference>
<dbReference type="Pfam" id="PF00005">
    <property type="entry name" value="ABC_tran"/>
    <property type="match status" value="1"/>
</dbReference>
<evidence type="ECO:0000256" key="3">
    <source>
        <dbReference type="ARBA" id="ARBA00022840"/>
    </source>
</evidence>
<accession>A0A2N0ALJ7</accession>
<gene>
    <name evidence="5" type="ORF">CH364_02690</name>
</gene>
<dbReference type="AlphaFoldDB" id="A0A2N0ALJ7"/>
<dbReference type="PROSITE" id="PS50893">
    <property type="entry name" value="ABC_TRANSPORTER_2"/>
    <property type="match status" value="1"/>
</dbReference>
<name>A0A2N0ALJ7_9LEPT</name>
<proteinExistence type="predicted"/>
<dbReference type="InterPro" id="IPR003439">
    <property type="entry name" value="ABC_transporter-like_ATP-bd"/>
</dbReference>
<dbReference type="Gene3D" id="3.40.50.300">
    <property type="entry name" value="P-loop containing nucleotide triphosphate hydrolases"/>
    <property type="match status" value="1"/>
</dbReference>
<dbReference type="PANTHER" id="PTHR43023">
    <property type="entry name" value="PROTEIN TRIGALACTOSYLDIACYLGLYCEROL 3, CHLOROPLASTIC"/>
    <property type="match status" value="1"/>
</dbReference>
<sequence length="255" mass="28403">MKDKPIIRVEHLTTGYGHTVIMEDISFEVNRGEIFGILGGSGCGKSTVLKNMIGLTSPFSGRIWIDEDDIVLAEGKKKIEIWNRIGVMYQQSALFGSMSLLENIRLPLEEFTKLPLAIMNEIAMSKLKMVGLFPFAHLYPAELSGGMKKRAAIARAMAMDPEILFLDEPSAGLDPITSVELDHLIIRLSRTLGVTFVIVTHELPSVFTMADRVIVLDKSKKGIIAEGKPKDLKEKSKDPFVKQFFNRIPQESSQL</sequence>
<dbReference type="PANTHER" id="PTHR43023:SF3">
    <property type="entry name" value="PROTEIN TRIGALACTOSYLDIACYLGLYCEROL 3, CHLOROPLASTIC"/>
    <property type="match status" value="1"/>
</dbReference>
<keyword evidence="6" id="KW-1185">Reference proteome</keyword>
<organism evidence="5 6">
    <name type="scientific">Leptospira harrisiae</name>
    <dbReference type="NCBI Taxonomy" id="2023189"/>
    <lineage>
        <taxon>Bacteria</taxon>
        <taxon>Pseudomonadati</taxon>
        <taxon>Spirochaetota</taxon>
        <taxon>Spirochaetia</taxon>
        <taxon>Leptospirales</taxon>
        <taxon>Leptospiraceae</taxon>
        <taxon>Leptospira</taxon>
    </lineage>
</organism>
<keyword evidence="1" id="KW-0813">Transport</keyword>
<dbReference type="Proteomes" id="UP000232145">
    <property type="component" value="Unassembled WGS sequence"/>
</dbReference>
<evidence type="ECO:0000313" key="6">
    <source>
        <dbReference type="Proteomes" id="UP000232145"/>
    </source>
</evidence>
<dbReference type="GO" id="GO:0016887">
    <property type="term" value="F:ATP hydrolysis activity"/>
    <property type="evidence" value="ECO:0007669"/>
    <property type="project" value="InterPro"/>
</dbReference>